<dbReference type="InterPro" id="IPR027417">
    <property type="entry name" value="P-loop_NTPase"/>
</dbReference>
<dbReference type="CDD" id="cd00882">
    <property type="entry name" value="Ras_like_GTPase"/>
    <property type="match status" value="1"/>
</dbReference>
<dbReference type="Proteomes" id="UP000004956">
    <property type="component" value="Unassembled WGS sequence"/>
</dbReference>
<sequence>MPNAILRRALPHPDDTDRLGSDLAAAVRLVRPEGLALRLEGDLGAGKTSLVRAMLRTWGWTGPVKSPTFALLESYPVDGYDFHHFDFYRFEYPEEFDEAGFREMFGPGRICATEWSARAEPYLPAADLIVRLSHEGLGRRAEVEALTDAGRAVAAALEGADGQ</sequence>
<evidence type="ECO:0000256" key="9">
    <source>
        <dbReference type="ARBA" id="ARBA00022842"/>
    </source>
</evidence>
<evidence type="ECO:0000256" key="6">
    <source>
        <dbReference type="ARBA" id="ARBA00022723"/>
    </source>
</evidence>
<evidence type="ECO:0000256" key="4">
    <source>
        <dbReference type="ARBA" id="ARBA00022490"/>
    </source>
</evidence>
<evidence type="ECO:0000256" key="8">
    <source>
        <dbReference type="ARBA" id="ARBA00022840"/>
    </source>
</evidence>
<name>H3KCC4_9BURK</name>
<dbReference type="NCBIfam" id="TIGR00150">
    <property type="entry name" value="T6A_YjeE"/>
    <property type="match status" value="1"/>
</dbReference>
<dbReference type="Pfam" id="PF02367">
    <property type="entry name" value="TsaE"/>
    <property type="match status" value="1"/>
</dbReference>
<gene>
    <name evidence="11" type="ORF">HMPREF9440_00374</name>
</gene>
<keyword evidence="5" id="KW-0819">tRNA processing</keyword>
<dbReference type="GO" id="GO:0046872">
    <property type="term" value="F:metal ion binding"/>
    <property type="evidence" value="ECO:0007669"/>
    <property type="project" value="UniProtKB-KW"/>
</dbReference>
<dbReference type="InterPro" id="IPR003442">
    <property type="entry name" value="T6A_TsaE"/>
</dbReference>
<dbReference type="Gene3D" id="3.40.50.300">
    <property type="entry name" value="P-loop containing nucleotide triphosphate hydrolases"/>
    <property type="match status" value="1"/>
</dbReference>
<dbReference type="STRING" id="762967.HMPREF9440_00374"/>
<dbReference type="HOGENOM" id="CLU_087829_2_0_4"/>
<dbReference type="PANTHER" id="PTHR33540">
    <property type="entry name" value="TRNA THREONYLCARBAMOYLADENOSINE BIOSYNTHESIS PROTEIN TSAE"/>
    <property type="match status" value="1"/>
</dbReference>
<dbReference type="GO" id="GO:0005524">
    <property type="term" value="F:ATP binding"/>
    <property type="evidence" value="ECO:0007669"/>
    <property type="project" value="UniProtKB-KW"/>
</dbReference>
<proteinExistence type="inferred from homology"/>
<keyword evidence="4" id="KW-0963">Cytoplasm</keyword>
<dbReference type="PANTHER" id="PTHR33540:SF2">
    <property type="entry name" value="TRNA THREONYLCARBAMOYLADENOSINE BIOSYNTHESIS PROTEIN TSAE"/>
    <property type="match status" value="1"/>
</dbReference>
<dbReference type="OrthoDB" id="9800307at2"/>
<dbReference type="SUPFAM" id="SSF52540">
    <property type="entry name" value="P-loop containing nucleoside triphosphate hydrolases"/>
    <property type="match status" value="1"/>
</dbReference>
<evidence type="ECO:0000256" key="1">
    <source>
        <dbReference type="ARBA" id="ARBA00004496"/>
    </source>
</evidence>
<evidence type="ECO:0000313" key="12">
    <source>
        <dbReference type="Proteomes" id="UP000004956"/>
    </source>
</evidence>
<keyword evidence="9" id="KW-0460">Magnesium</keyword>
<keyword evidence="6" id="KW-0479">Metal-binding</keyword>
<evidence type="ECO:0000256" key="7">
    <source>
        <dbReference type="ARBA" id="ARBA00022741"/>
    </source>
</evidence>
<evidence type="ECO:0000256" key="2">
    <source>
        <dbReference type="ARBA" id="ARBA00007599"/>
    </source>
</evidence>
<evidence type="ECO:0000256" key="5">
    <source>
        <dbReference type="ARBA" id="ARBA00022694"/>
    </source>
</evidence>
<comment type="similarity">
    <text evidence="2">Belongs to the TsaE family.</text>
</comment>
<dbReference type="GO" id="GO:0002949">
    <property type="term" value="P:tRNA threonylcarbamoyladenosine modification"/>
    <property type="evidence" value="ECO:0007669"/>
    <property type="project" value="InterPro"/>
</dbReference>
<protein>
    <recommendedName>
        <fullName evidence="3">tRNA threonylcarbamoyladenosine biosynthesis protein TsaE</fullName>
    </recommendedName>
    <alternativeName>
        <fullName evidence="10">t(6)A37 threonylcarbamoyladenosine biosynthesis protein TsaE</fullName>
    </alternativeName>
</protein>
<keyword evidence="7" id="KW-0547">Nucleotide-binding</keyword>
<dbReference type="AlphaFoldDB" id="H3KCC4"/>
<dbReference type="RefSeq" id="WP_008540850.1">
    <property type="nucleotide sequence ID" value="NZ_JH604873.1"/>
</dbReference>
<evidence type="ECO:0000256" key="3">
    <source>
        <dbReference type="ARBA" id="ARBA00019010"/>
    </source>
</evidence>
<dbReference type="GO" id="GO:0016787">
    <property type="term" value="F:hydrolase activity"/>
    <property type="evidence" value="ECO:0007669"/>
    <property type="project" value="UniProtKB-KW"/>
</dbReference>
<keyword evidence="12" id="KW-1185">Reference proteome</keyword>
<evidence type="ECO:0000256" key="10">
    <source>
        <dbReference type="ARBA" id="ARBA00032441"/>
    </source>
</evidence>
<keyword evidence="8" id="KW-0067">ATP-binding</keyword>
<comment type="caution">
    <text evidence="11">The sequence shown here is derived from an EMBL/GenBank/DDBJ whole genome shotgun (WGS) entry which is preliminary data.</text>
</comment>
<comment type="subcellular location">
    <subcellularLocation>
        <location evidence="1">Cytoplasm</location>
    </subcellularLocation>
</comment>
<dbReference type="GO" id="GO:0005737">
    <property type="term" value="C:cytoplasm"/>
    <property type="evidence" value="ECO:0007669"/>
    <property type="project" value="UniProtKB-SubCell"/>
</dbReference>
<accession>H3KCC4</accession>
<keyword evidence="11" id="KW-0378">Hydrolase</keyword>
<evidence type="ECO:0000313" key="11">
    <source>
        <dbReference type="EMBL" id="EHY32234.1"/>
    </source>
</evidence>
<reference evidence="11 12" key="1">
    <citation type="submission" date="2011-11" db="EMBL/GenBank/DDBJ databases">
        <authorList>
            <person name="Weinstock G."/>
            <person name="Sodergren E."/>
            <person name="Clifton S."/>
            <person name="Fulton L."/>
            <person name="Fulton B."/>
            <person name="Courtney L."/>
            <person name="Fronick C."/>
            <person name="Harrison M."/>
            <person name="Strong C."/>
            <person name="Farmer C."/>
            <person name="Delahaunty K."/>
            <person name="Markovic C."/>
            <person name="Hall O."/>
            <person name="Minx P."/>
            <person name="Tomlinson C."/>
            <person name="Mitreva M."/>
            <person name="Hou S."/>
            <person name="Chen J."/>
            <person name="Wollam A."/>
            <person name="Pepin K.H."/>
            <person name="Johnson M."/>
            <person name="Bhonagiri V."/>
            <person name="Zhang X."/>
            <person name="Suruliraj S."/>
            <person name="Warren W."/>
            <person name="Chinwalla A."/>
            <person name="Mardis E.R."/>
            <person name="Wilson R.K."/>
        </authorList>
    </citation>
    <scope>NUCLEOTIDE SEQUENCE [LARGE SCALE GENOMIC DNA]</scope>
    <source>
        <strain evidence="11 12">YIT 11816</strain>
    </source>
</reference>
<dbReference type="EMBL" id="AFBQ01000043">
    <property type="protein sequence ID" value="EHY32234.1"/>
    <property type="molecule type" value="Genomic_DNA"/>
</dbReference>
<dbReference type="PATRIC" id="fig|762967.3.peg.315"/>
<organism evidence="11 12">
    <name type="scientific">Sutterella parvirubra YIT 11816</name>
    <dbReference type="NCBI Taxonomy" id="762967"/>
    <lineage>
        <taxon>Bacteria</taxon>
        <taxon>Pseudomonadati</taxon>
        <taxon>Pseudomonadota</taxon>
        <taxon>Betaproteobacteria</taxon>
        <taxon>Burkholderiales</taxon>
        <taxon>Sutterellaceae</taxon>
        <taxon>Sutterella</taxon>
    </lineage>
</organism>